<accession>A0ABU1IZR6</accession>
<sequence length="159" mass="17901">MINTIIIHLVENYGYMAFFLAFTLGPFGVPVPNEVTIITGAVLSSTGMLNPYWTYGCMLLGLITAITISYVLGTCSGQRLYAHLQKKPYLARVQKLFERFGNKAVCIGFFIPVVRYVLPLFAGFHGMRYRMFAVLAYSSALLWTGLFFIIGHYFGTVLW</sequence>
<feature type="domain" description="VTT" evidence="3">
    <location>
        <begin position="31"/>
        <end position="152"/>
    </location>
</feature>
<dbReference type="EMBL" id="JAVDQH010000009">
    <property type="protein sequence ID" value="MDR6244738.1"/>
    <property type="molecule type" value="Genomic_DNA"/>
</dbReference>
<keyword evidence="2" id="KW-1133">Transmembrane helix</keyword>
<dbReference type="Pfam" id="PF09335">
    <property type="entry name" value="VTT_dom"/>
    <property type="match status" value="1"/>
</dbReference>
<protein>
    <submittedName>
        <fullName evidence="4">Membrane protein DedA with SNARE-associated domain</fullName>
    </submittedName>
</protein>
<comment type="caution">
    <text evidence="4">The sequence shown here is derived from an EMBL/GenBank/DDBJ whole genome shotgun (WGS) entry which is preliminary data.</text>
</comment>
<feature type="transmembrane region" description="Helical" evidence="2">
    <location>
        <begin position="12"/>
        <end position="32"/>
    </location>
</feature>
<keyword evidence="2" id="KW-0472">Membrane</keyword>
<evidence type="ECO:0000313" key="4">
    <source>
        <dbReference type="EMBL" id="MDR6244738.1"/>
    </source>
</evidence>
<evidence type="ECO:0000256" key="2">
    <source>
        <dbReference type="SAM" id="Phobius"/>
    </source>
</evidence>
<keyword evidence="2" id="KW-0812">Transmembrane</keyword>
<dbReference type="PANTHER" id="PTHR42709:SF9">
    <property type="entry name" value="ALKALINE PHOSPHATASE LIKE PROTEIN"/>
    <property type="match status" value="1"/>
</dbReference>
<dbReference type="Proteomes" id="UP001185028">
    <property type="component" value="Unassembled WGS sequence"/>
</dbReference>
<evidence type="ECO:0000256" key="1">
    <source>
        <dbReference type="ARBA" id="ARBA00010792"/>
    </source>
</evidence>
<evidence type="ECO:0000313" key="5">
    <source>
        <dbReference type="Proteomes" id="UP001185028"/>
    </source>
</evidence>
<feature type="transmembrane region" description="Helical" evidence="2">
    <location>
        <begin position="52"/>
        <end position="72"/>
    </location>
</feature>
<dbReference type="PANTHER" id="PTHR42709">
    <property type="entry name" value="ALKALINE PHOSPHATASE LIKE PROTEIN"/>
    <property type="match status" value="1"/>
</dbReference>
<name>A0ABU1IZR6_9BACL</name>
<dbReference type="InterPro" id="IPR051311">
    <property type="entry name" value="DedA_domain"/>
</dbReference>
<evidence type="ECO:0000259" key="3">
    <source>
        <dbReference type="Pfam" id="PF09335"/>
    </source>
</evidence>
<organism evidence="4 5">
    <name type="scientific">Paenibacillus hunanensis</name>
    <dbReference type="NCBI Taxonomy" id="539262"/>
    <lineage>
        <taxon>Bacteria</taxon>
        <taxon>Bacillati</taxon>
        <taxon>Bacillota</taxon>
        <taxon>Bacilli</taxon>
        <taxon>Bacillales</taxon>
        <taxon>Paenibacillaceae</taxon>
        <taxon>Paenibacillus</taxon>
    </lineage>
</organism>
<comment type="similarity">
    <text evidence="1">Belongs to the DedA family.</text>
</comment>
<reference evidence="4 5" key="1">
    <citation type="submission" date="2023-07" db="EMBL/GenBank/DDBJ databases">
        <title>Genomic Encyclopedia of Type Strains, Phase IV (KMG-IV): sequencing the most valuable type-strain genomes for metagenomic binning, comparative biology and taxonomic classification.</title>
        <authorList>
            <person name="Goeker M."/>
        </authorList>
    </citation>
    <scope>NUCLEOTIDE SEQUENCE [LARGE SCALE GENOMIC DNA]</scope>
    <source>
        <strain evidence="4 5">DSM 22170</strain>
    </source>
</reference>
<keyword evidence="5" id="KW-1185">Reference proteome</keyword>
<proteinExistence type="inferred from homology"/>
<feature type="transmembrane region" description="Helical" evidence="2">
    <location>
        <begin position="131"/>
        <end position="154"/>
    </location>
</feature>
<feature type="transmembrane region" description="Helical" evidence="2">
    <location>
        <begin position="104"/>
        <end position="125"/>
    </location>
</feature>
<gene>
    <name evidence="4" type="ORF">JOC58_002635</name>
</gene>
<dbReference type="RefSeq" id="WP_188776632.1">
    <property type="nucleotide sequence ID" value="NZ_BMMB01000007.1"/>
</dbReference>
<dbReference type="InterPro" id="IPR032816">
    <property type="entry name" value="VTT_dom"/>
</dbReference>